<evidence type="ECO:0000313" key="2">
    <source>
        <dbReference type="EMBL" id="EFJ35541.1"/>
    </source>
</evidence>
<dbReference type="HOGENOM" id="CLU_055039_0_0_1"/>
<dbReference type="GO" id="GO:0004842">
    <property type="term" value="F:ubiquitin-protein transferase activity"/>
    <property type="evidence" value="ECO:0000318"/>
    <property type="project" value="GO_Central"/>
</dbReference>
<sequence>MKRVHGSNIIDNVESSPPMDASIWANLPLDFQLKLLDHFPLQALFRAKLVSKSWRQGVLSLCDTRFFYIYRNKMASPGEKHWRPLPLNYLPNFPEELRRVWAATSTGWLLVETMSAQLIVTNFLTRSWTGLPPPDSHTGTIISFQAFPDSSFRVVSGVNSRSITVSGLESHSHDKLELHMYYNCCGAAVVAAWENWVVDIGAFQILASLPILGLCSDESHFFFITRTSLGEKEYSLKSVSFLDRDSGTRTLARWKSLPPGFMVSDTRTSDIFDVYPLPVVCGGRILFPCMQTSSGGGRGVPALLLLDERLGQWQPFVAMPLDDPGLVPRQIFNWELLVSAGACEDEVVFGLLAIGFLGVYKISSRTWSPLPLPDCKRRSLGSIIPFKYQRIVPPSLLARNDKE</sequence>
<name>D8QY38_SELML</name>
<dbReference type="KEGG" id="smo:SELMODRAFT_405011"/>
<reference evidence="2 3" key="1">
    <citation type="journal article" date="2011" name="Science">
        <title>The Selaginella genome identifies genetic changes associated with the evolution of vascular plants.</title>
        <authorList>
            <person name="Banks J.A."/>
            <person name="Nishiyama T."/>
            <person name="Hasebe M."/>
            <person name="Bowman J.L."/>
            <person name="Gribskov M."/>
            <person name="dePamphilis C."/>
            <person name="Albert V.A."/>
            <person name="Aono N."/>
            <person name="Aoyama T."/>
            <person name="Ambrose B.A."/>
            <person name="Ashton N.W."/>
            <person name="Axtell M.J."/>
            <person name="Barker E."/>
            <person name="Barker M.S."/>
            <person name="Bennetzen J.L."/>
            <person name="Bonawitz N.D."/>
            <person name="Chapple C."/>
            <person name="Cheng C."/>
            <person name="Correa L.G."/>
            <person name="Dacre M."/>
            <person name="DeBarry J."/>
            <person name="Dreyer I."/>
            <person name="Elias M."/>
            <person name="Engstrom E.M."/>
            <person name="Estelle M."/>
            <person name="Feng L."/>
            <person name="Finet C."/>
            <person name="Floyd S.K."/>
            <person name="Frommer W.B."/>
            <person name="Fujita T."/>
            <person name="Gramzow L."/>
            <person name="Gutensohn M."/>
            <person name="Harholt J."/>
            <person name="Hattori M."/>
            <person name="Heyl A."/>
            <person name="Hirai T."/>
            <person name="Hiwatashi Y."/>
            <person name="Ishikawa M."/>
            <person name="Iwata M."/>
            <person name="Karol K.G."/>
            <person name="Koehler B."/>
            <person name="Kolukisaoglu U."/>
            <person name="Kubo M."/>
            <person name="Kurata T."/>
            <person name="Lalonde S."/>
            <person name="Li K."/>
            <person name="Li Y."/>
            <person name="Litt A."/>
            <person name="Lyons E."/>
            <person name="Manning G."/>
            <person name="Maruyama T."/>
            <person name="Michael T.P."/>
            <person name="Mikami K."/>
            <person name="Miyazaki S."/>
            <person name="Morinaga S."/>
            <person name="Murata T."/>
            <person name="Mueller-Roeber B."/>
            <person name="Nelson D.R."/>
            <person name="Obara M."/>
            <person name="Oguri Y."/>
            <person name="Olmstead R.G."/>
            <person name="Onodera N."/>
            <person name="Petersen B.L."/>
            <person name="Pils B."/>
            <person name="Prigge M."/>
            <person name="Rensing S.A."/>
            <person name="Riano-Pachon D.M."/>
            <person name="Roberts A.W."/>
            <person name="Sato Y."/>
            <person name="Scheller H.V."/>
            <person name="Schulz B."/>
            <person name="Schulz C."/>
            <person name="Shakirov E.V."/>
            <person name="Shibagaki N."/>
            <person name="Shinohara N."/>
            <person name="Shippen D.E."/>
            <person name="Soerensen I."/>
            <person name="Sotooka R."/>
            <person name="Sugimoto N."/>
            <person name="Sugita M."/>
            <person name="Sumikawa N."/>
            <person name="Tanurdzic M."/>
            <person name="Theissen G."/>
            <person name="Ulvskov P."/>
            <person name="Wakazuki S."/>
            <person name="Weng J.K."/>
            <person name="Willats W.W."/>
            <person name="Wipf D."/>
            <person name="Wolf P.G."/>
            <person name="Yang L."/>
            <person name="Zimmer A.D."/>
            <person name="Zhu Q."/>
            <person name="Mitros T."/>
            <person name="Hellsten U."/>
            <person name="Loque D."/>
            <person name="Otillar R."/>
            <person name="Salamov A."/>
            <person name="Schmutz J."/>
            <person name="Shapiro H."/>
            <person name="Lindquist E."/>
            <person name="Lucas S."/>
            <person name="Rokhsar D."/>
            <person name="Grigoriev I.V."/>
        </authorList>
    </citation>
    <scope>NUCLEOTIDE SEQUENCE [LARGE SCALE GENOMIC DNA]</scope>
</reference>
<dbReference type="Gramene" id="EFJ35541">
    <property type="protein sequence ID" value="EFJ35541"/>
    <property type="gene ID" value="SELMODRAFT_405011"/>
</dbReference>
<dbReference type="InterPro" id="IPR001810">
    <property type="entry name" value="F-box_dom"/>
</dbReference>
<dbReference type="GO" id="GO:0031146">
    <property type="term" value="P:SCF-dependent proteasomal ubiquitin-dependent protein catabolic process"/>
    <property type="evidence" value="ECO:0000318"/>
    <property type="project" value="GO_Central"/>
</dbReference>
<gene>
    <name evidence="2" type="ORF">SELMODRAFT_405011</name>
</gene>
<protein>
    <recommendedName>
        <fullName evidence="1">F-box domain-containing protein</fullName>
    </recommendedName>
</protein>
<evidence type="ECO:0000259" key="1">
    <source>
        <dbReference type="Pfam" id="PF00646"/>
    </source>
</evidence>
<evidence type="ECO:0000313" key="3">
    <source>
        <dbReference type="Proteomes" id="UP000001514"/>
    </source>
</evidence>
<keyword evidence="3" id="KW-1185">Reference proteome</keyword>
<dbReference type="AlphaFoldDB" id="D8QY38"/>
<organism evidence="3">
    <name type="scientific">Selaginella moellendorffii</name>
    <name type="common">Spikemoss</name>
    <dbReference type="NCBI Taxonomy" id="88036"/>
    <lineage>
        <taxon>Eukaryota</taxon>
        <taxon>Viridiplantae</taxon>
        <taxon>Streptophyta</taxon>
        <taxon>Embryophyta</taxon>
        <taxon>Tracheophyta</taxon>
        <taxon>Lycopodiopsida</taxon>
        <taxon>Selaginellales</taxon>
        <taxon>Selaginellaceae</taxon>
        <taxon>Selaginella</taxon>
    </lineage>
</organism>
<dbReference type="PANTHER" id="PTHR46301:SF77">
    <property type="entry name" value="F-BOX ONLY PROTEIN 6"/>
    <property type="match status" value="1"/>
</dbReference>
<dbReference type="Proteomes" id="UP000001514">
    <property type="component" value="Unassembled WGS sequence"/>
</dbReference>
<feature type="domain" description="F-box" evidence="1">
    <location>
        <begin position="24"/>
        <end position="61"/>
    </location>
</feature>
<dbReference type="SUPFAM" id="SSF81383">
    <property type="entry name" value="F-box domain"/>
    <property type="match status" value="1"/>
</dbReference>
<dbReference type="EMBL" id="GL377568">
    <property type="protein sequence ID" value="EFJ35541.1"/>
    <property type="molecule type" value="Genomic_DNA"/>
</dbReference>
<dbReference type="Pfam" id="PF00646">
    <property type="entry name" value="F-box"/>
    <property type="match status" value="1"/>
</dbReference>
<dbReference type="InParanoid" id="D8QY38"/>
<accession>D8QY38</accession>
<proteinExistence type="predicted"/>
<dbReference type="InterPro" id="IPR036047">
    <property type="entry name" value="F-box-like_dom_sf"/>
</dbReference>
<dbReference type="PANTHER" id="PTHR46301">
    <property type="entry name" value="F-BOX/KELCH-REPEAT PROTEIN"/>
    <property type="match status" value="1"/>
</dbReference>